<evidence type="ECO:0000259" key="1">
    <source>
        <dbReference type="Pfam" id="PF09346"/>
    </source>
</evidence>
<keyword evidence="3" id="KW-1185">Reference proteome</keyword>
<sequence>MLQWQACELSEALLFIEPADYEWPPMVDPRTAGSLLGVARDMKGNENAHIWVGWTHGFIRLGIETASTAPIIDVDEWETIDEGVIELGPVAALTRTTLSPIRPPELDLLASLPAGLHRIRVAARGRDDNSNDVAILIQLWPTSERTSVTEIKHDDGFDVREYERNFSRRRRHPDPDGLVVATPSDVSVAAPRTPASPTAPTSLAGQWERLHEVIGGQSPVAWGDLVNRPALPQSIADAEQRTLAWPPELREWFALHNGGGSADLLPGTSLLSLDQMLEVHAMESEVWGELAEENAGIASAITEDAPASSEAGQFIPAFIPIAERDGTMLVCDTRPGPLHGCVTEFGKDTADSYPPTWASLSAMLTDLTTSIATGSPFNAQYQPELGPSGLNWVWPTTR</sequence>
<name>A0A917QKK6_9NOCA</name>
<accession>A0A917QKK6</accession>
<evidence type="ECO:0000313" key="2">
    <source>
        <dbReference type="EMBL" id="GGK54879.1"/>
    </source>
</evidence>
<dbReference type="AlphaFoldDB" id="A0A917QKK6"/>
<organism evidence="2 3">
    <name type="scientific">Nocardia camponoti</name>
    <dbReference type="NCBI Taxonomy" id="1616106"/>
    <lineage>
        <taxon>Bacteria</taxon>
        <taxon>Bacillati</taxon>
        <taxon>Actinomycetota</taxon>
        <taxon>Actinomycetes</taxon>
        <taxon>Mycobacteriales</taxon>
        <taxon>Nocardiaceae</taxon>
        <taxon>Nocardia</taxon>
    </lineage>
</organism>
<feature type="domain" description="Knr4/Smi1-like" evidence="1">
    <location>
        <begin position="230"/>
        <end position="365"/>
    </location>
</feature>
<dbReference type="InterPro" id="IPR018958">
    <property type="entry name" value="Knr4/Smi1-like_dom"/>
</dbReference>
<proteinExistence type="predicted"/>
<reference evidence="2" key="2">
    <citation type="submission" date="2020-09" db="EMBL/GenBank/DDBJ databases">
        <authorList>
            <person name="Sun Q."/>
            <person name="Zhou Y."/>
        </authorList>
    </citation>
    <scope>NUCLEOTIDE SEQUENCE</scope>
    <source>
        <strain evidence="2">CGMCC 4.7278</strain>
    </source>
</reference>
<dbReference type="Pfam" id="PF09346">
    <property type="entry name" value="SMI1_KNR4"/>
    <property type="match status" value="1"/>
</dbReference>
<reference evidence="2" key="1">
    <citation type="journal article" date="2014" name="Int. J. Syst. Evol. Microbiol.">
        <title>Complete genome sequence of Corynebacterium casei LMG S-19264T (=DSM 44701T), isolated from a smear-ripened cheese.</title>
        <authorList>
            <consortium name="US DOE Joint Genome Institute (JGI-PGF)"/>
            <person name="Walter F."/>
            <person name="Albersmeier A."/>
            <person name="Kalinowski J."/>
            <person name="Ruckert C."/>
        </authorList>
    </citation>
    <scope>NUCLEOTIDE SEQUENCE</scope>
    <source>
        <strain evidence="2">CGMCC 4.7278</strain>
    </source>
</reference>
<dbReference type="EMBL" id="BMMW01000002">
    <property type="protein sequence ID" value="GGK54879.1"/>
    <property type="molecule type" value="Genomic_DNA"/>
</dbReference>
<evidence type="ECO:0000313" key="3">
    <source>
        <dbReference type="Proteomes" id="UP000612956"/>
    </source>
</evidence>
<protein>
    <recommendedName>
        <fullName evidence="1">Knr4/Smi1-like domain-containing protein</fullName>
    </recommendedName>
</protein>
<gene>
    <name evidence="2" type="ORF">GCM10011591_28460</name>
</gene>
<comment type="caution">
    <text evidence="2">The sequence shown here is derived from an EMBL/GenBank/DDBJ whole genome shotgun (WGS) entry which is preliminary data.</text>
</comment>
<dbReference type="Proteomes" id="UP000612956">
    <property type="component" value="Unassembled WGS sequence"/>
</dbReference>